<accession>A0A1R0H2H1</accession>
<dbReference type="EMBL" id="LSSL01000949">
    <property type="protein sequence ID" value="OLY83355.1"/>
    <property type="molecule type" value="Genomic_DNA"/>
</dbReference>
<dbReference type="OrthoDB" id="5596992at2759"/>
<dbReference type="AlphaFoldDB" id="A0A1R0H2H1"/>
<comment type="caution">
    <text evidence="2">The sequence shown here is derived from an EMBL/GenBank/DDBJ whole genome shotgun (WGS) entry which is preliminary data.</text>
</comment>
<dbReference type="GO" id="GO:0003723">
    <property type="term" value="F:RNA binding"/>
    <property type="evidence" value="ECO:0007669"/>
    <property type="project" value="TreeGrafter"/>
</dbReference>
<gene>
    <name evidence="2" type="ORF">AYI68_g2509</name>
</gene>
<dbReference type="PANTHER" id="PTHR10335">
    <property type="entry name" value="RRNA 2-O-METHYLTRANSFERASE FIBRILLARIN"/>
    <property type="match status" value="1"/>
</dbReference>
<reference evidence="2 3" key="1">
    <citation type="journal article" date="2016" name="Mol. Biol. Evol.">
        <title>Genome-Wide Survey of Gut Fungi (Harpellales) Reveals the First Horizontally Transferred Ubiquitin Gene from a Mosquito Host.</title>
        <authorList>
            <person name="Wang Y."/>
            <person name="White M.M."/>
            <person name="Kvist S."/>
            <person name="Moncalvo J.M."/>
        </authorList>
    </citation>
    <scope>NUCLEOTIDE SEQUENCE [LARGE SCALE GENOMIC DNA]</scope>
    <source>
        <strain evidence="2 3">ALG-7-W6</strain>
    </source>
</reference>
<dbReference type="InterPro" id="IPR018812">
    <property type="entry name" value="SAK_HAD"/>
</dbReference>
<name>A0A1R0H2H1_9FUNG</name>
<sequence length="718" mass="81667">MQFFVQQFPPNPVPNRGAYICTSVCSNVCPSETPNSLESLPPQKPGWDLLAPFSSHIEKAMFTSSSHKKLKLDDFQKFSSDSPSSESIISTPSIKKDIADPSLKVSSDGFKYFYQKELDKIVSSFSSVDSNLNDPINPLKKKFENITRLSIIDFDNTLFCSPLPNSDIWDSRTIGLLKGDLGWFLDSRTLQKPYLNNVKKRWIKDMESVSIAEINRPDTLCVLLTGRSDYIYHDIIRDLLSKRDLNFDMVILKENPDKAWDPNFFEGSGVDKADVTARNKELGVFASKATNIVTFDFKMDVIKYILLSFPTIDSIYMWDDRQNHCSRMQTYLENNYLKTRRIKDVKVHKVDQNTIYMEPGSEIELVKLLISDHNDFVDSENLNNEGTHSKCKKDDPSLNRLKIEQLVRYTSVILDQGSSEFLDKIFKTPKYWRKSQYQLFLGKGEIDDLHLAKSLGDYKFVNIFNQDPEYALENLKSISLGDKVEIDVDGVGFIPQKIYGLRILKTLTYPKDYSHKKNGLRPRRVKKVYIPGRALDVMSVIDKDNYFKPSGNSGSYLRFLPLTFHEAGGSVDTDITHIKDFIGFDSMNAENLNKTDKAFGSELTKIVNLDELSRRLIDGDLMSKNDKILRLTGHISPVYRSSVVPEVPTPKKNTITKSPVSLGNLIKEIWGDEVTHSKIGIAKSIIETEMLKSGIANSVQDLESIKRLISELDPLTLN</sequence>
<evidence type="ECO:0000313" key="2">
    <source>
        <dbReference type="EMBL" id="OLY83355.1"/>
    </source>
</evidence>
<organism evidence="2 3">
    <name type="scientific">Smittium mucronatum</name>
    <dbReference type="NCBI Taxonomy" id="133383"/>
    <lineage>
        <taxon>Eukaryota</taxon>
        <taxon>Fungi</taxon>
        <taxon>Fungi incertae sedis</taxon>
        <taxon>Zoopagomycota</taxon>
        <taxon>Kickxellomycotina</taxon>
        <taxon>Harpellomycetes</taxon>
        <taxon>Harpellales</taxon>
        <taxon>Legeriomycetaceae</taxon>
        <taxon>Smittium</taxon>
    </lineage>
</organism>
<dbReference type="GO" id="GO:0031428">
    <property type="term" value="C:box C/D methylation guide snoRNP complex"/>
    <property type="evidence" value="ECO:0007669"/>
    <property type="project" value="TreeGrafter"/>
</dbReference>
<proteinExistence type="predicted"/>
<protein>
    <recommendedName>
        <fullName evidence="1">Swiss Army Knife RNA repair protein HAD domain-containing protein</fullName>
    </recommendedName>
</protein>
<evidence type="ECO:0000259" key="1">
    <source>
        <dbReference type="Pfam" id="PF10307"/>
    </source>
</evidence>
<dbReference type="GO" id="GO:0000494">
    <property type="term" value="P:box C/D sno(s)RNA 3'-end processing"/>
    <property type="evidence" value="ECO:0007669"/>
    <property type="project" value="TreeGrafter"/>
</dbReference>
<dbReference type="PANTHER" id="PTHR10335:SF23">
    <property type="entry name" value="OB FOLD-CONTAINING PROTEIN, NUCLEIC ACID BINDING"/>
    <property type="match status" value="1"/>
</dbReference>
<feature type="domain" description="Swiss Army Knife RNA repair protein HAD" evidence="1">
    <location>
        <begin position="161"/>
        <end position="374"/>
    </location>
</feature>
<dbReference type="Proteomes" id="UP000187455">
    <property type="component" value="Unassembled WGS sequence"/>
</dbReference>
<evidence type="ECO:0000313" key="3">
    <source>
        <dbReference type="Proteomes" id="UP000187455"/>
    </source>
</evidence>
<keyword evidence="3" id="KW-1185">Reference proteome</keyword>
<dbReference type="Pfam" id="PF10307">
    <property type="entry name" value="HAD_SAK_1"/>
    <property type="match status" value="1"/>
</dbReference>
<dbReference type="GO" id="GO:0032040">
    <property type="term" value="C:small-subunit processome"/>
    <property type="evidence" value="ECO:0007669"/>
    <property type="project" value="TreeGrafter"/>
</dbReference>
<dbReference type="GO" id="GO:0008649">
    <property type="term" value="F:rRNA methyltransferase activity"/>
    <property type="evidence" value="ECO:0007669"/>
    <property type="project" value="TreeGrafter"/>
</dbReference>
<dbReference type="GO" id="GO:1990259">
    <property type="term" value="F:histone H2AQ104 methyltransferase activity"/>
    <property type="evidence" value="ECO:0007669"/>
    <property type="project" value="TreeGrafter"/>
</dbReference>